<dbReference type="GO" id="GO:0015074">
    <property type="term" value="P:DNA integration"/>
    <property type="evidence" value="ECO:0007669"/>
    <property type="project" value="InterPro"/>
</dbReference>
<accession>Q0ITS1</accession>
<dbReference type="InterPro" id="IPR056924">
    <property type="entry name" value="SH3_Tf2-1"/>
</dbReference>
<gene>
    <name evidence="3" type="ordered locus">Os11g0224300</name>
</gene>
<evidence type="ECO:0000256" key="1">
    <source>
        <dbReference type="SAM" id="Phobius"/>
    </source>
</evidence>
<organism evidence="3 4">
    <name type="scientific">Oryza sativa subsp. japonica</name>
    <name type="common">Rice</name>
    <dbReference type="NCBI Taxonomy" id="39947"/>
    <lineage>
        <taxon>Eukaryota</taxon>
        <taxon>Viridiplantae</taxon>
        <taxon>Streptophyta</taxon>
        <taxon>Embryophyta</taxon>
        <taxon>Tracheophyta</taxon>
        <taxon>Spermatophyta</taxon>
        <taxon>Magnoliopsida</taxon>
        <taxon>Liliopsida</taxon>
        <taxon>Poales</taxon>
        <taxon>Poaceae</taxon>
        <taxon>BOP clade</taxon>
        <taxon>Oryzoideae</taxon>
        <taxon>Oryzeae</taxon>
        <taxon>Oryzinae</taxon>
        <taxon>Oryza</taxon>
        <taxon>Oryza sativa</taxon>
    </lineage>
</organism>
<feature type="domain" description="Integrase catalytic" evidence="2">
    <location>
        <begin position="37"/>
        <end position="201"/>
    </location>
</feature>
<protein>
    <submittedName>
        <fullName evidence="3">Os11g0224300 protein</fullName>
    </submittedName>
</protein>
<dbReference type="Proteomes" id="UP000000763">
    <property type="component" value="Chromosome 11"/>
</dbReference>
<dbReference type="Pfam" id="PF00665">
    <property type="entry name" value="rve"/>
    <property type="match status" value="1"/>
</dbReference>
<dbReference type="GO" id="GO:0003676">
    <property type="term" value="F:nucleic acid binding"/>
    <property type="evidence" value="ECO:0007669"/>
    <property type="project" value="InterPro"/>
</dbReference>
<reference evidence="4" key="2">
    <citation type="journal article" date="2008" name="Nucleic Acids Res.">
        <title>The rice annotation project database (RAP-DB): 2008 update.</title>
        <authorList>
            <consortium name="The rice annotation project (RAP)"/>
        </authorList>
    </citation>
    <scope>GENOME REANNOTATION</scope>
    <source>
        <strain evidence="4">cv. Nipponbare</strain>
    </source>
</reference>
<dbReference type="Gene3D" id="3.30.420.10">
    <property type="entry name" value="Ribonuclease H-like superfamily/Ribonuclease H"/>
    <property type="match status" value="1"/>
</dbReference>
<feature type="non-terminal residue" evidence="3">
    <location>
        <position position="1"/>
    </location>
</feature>
<dbReference type="InterPro" id="IPR050951">
    <property type="entry name" value="Retrovirus_Pol_polyprotein"/>
</dbReference>
<name>Q0ITS1_ORYSJ</name>
<dbReference type="InterPro" id="IPR001584">
    <property type="entry name" value="Integrase_cat-core"/>
</dbReference>
<dbReference type="PANTHER" id="PTHR37984">
    <property type="entry name" value="PROTEIN CBG26694"/>
    <property type="match status" value="1"/>
</dbReference>
<dbReference type="InterPro" id="IPR012337">
    <property type="entry name" value="RNaseH-like_sf"/>
</dbReference>
<dbReference type="PROSITE" id="PS50994">
    <property type="entry name" value="INTEGRASE"/>
    <property type="match status" value="1"/>
</dbReference>
<reference evidence="3 4" key="1">
    <citation type="journal article" date="2005" name="Nature">
        <title>The map-based sequence of the rice genome.</title>
        <authorList>
            <consortium name="International rice genome sequencing project (IRGSP)"/>
            <person name="Matsumoto T."/>
            <person name="Wu J."/>
            <person name="Kanamori H."/>
            <person name="Katayose Y."/>
            <person name="Fujisawa M."/>
            <person name="Namiki N."/>
            <person name="Mizuno H."/>
            <person name="Yamamoto K."/>
            <person name="Antonio B.A."/>
            <person name="Baba T."/>
            <person name="Sakata K."/>
            <person name="Nagamura Y."/>
            <person name="Aoki H."/>
            <person name="Arikawa K."/>
            <person name="Arita K."/>
            <person name="Bito T."/>
            <person name="Chiden Y."/>
            <person name="Fujitsuka N."/>
            <person name="Fukunaka R."/>
            <person name="Hamada M."/>
            <person name="Harada C."/>
            <person name="Hayashi A."/>
            <person name="Hijishita S."/>
            <person name="Honda M."/>
            <person name="Hosokawa S."/>
            <person name="Ichikawa Y."/>
            <person name="Idonuma A."/>
            <person name="Iijima M."/>
            <person name="Ikeda M."/>
            <person name="Ikeno M."/>
            <person name="Ito K."/>
            <person name="Ito S."/>
            <person name="Ito T."/>
            <person name="Ito Y."/>
            <person name="Ito Y."/>
            <person name="Iwabuchi A."/>
            <person name="Kamiya K."/>
            <person name="Karasawa W."/>
            <person name="Kurita K."/>
            <person name="Katagiri S."/>
            <person name="Kikuta A."/>
            <person name="Kobayashi H."/>
            <person name="Kobayashi N."/>
            <person name="Machita K."/>
            <person name="Maehara T."/>
            <person name="Masukawa M."/>
            <person name="Mizubayashi T."/>
            <person name="Mukai Y."/>
            <person name="Nagasaki H."/>
            <person name="Nagata Y."/>
            <person name="Naito S."/>
            <person name="Nakashima M."/>
            <person name="Nakama Y."/>
            <person name="Nakamichi Y."/>
            <person name="Nakamura M."/>
            <person name="Meguro A."/>
            <person name="Negishi M."/>
            <person name="Ohta I."/>
            <person name="Ohta T."/>
            <person name="Okamoto M."/>
            <person name="Ono N."/>
            <person name="Saji S."/>
            <person name="Sakaguchi M."/>
            <person name="Sakai K."/>
            <person name="Shibata M."/>
            <person name="Shimokawa T."/>
            <person name="Song J."/>
            <person name="Takazaki Y."/>
            <person name="Terasawa K."/>
            <person name="Tsugane M."/>
            <person name="Tsuji K."/>
            <person name="Ueda S."/>
            <person name="Waki K."/>
            <person name="Yamagata H."/>
            <person name="Yamamoto M."/>
            <person name="Yamamoto S."/>
            <person name="Yamane H."/>
            <person name="Yoshiki S."/>
            <person name="Yoshihara R."/>
            <person name="Yukawa K."/>
            <person name="Zhong H."/>
            <person name="Yano M."/>
            <person name="Yuan Q."/>
            <person name="Ouyang S."/>
            <person name="Liu J."/>
            <person name="Jones K.M."/>
            <person name="Gansberger K."/>
            <person name="Moffat K."/>
            <person name="Hill J."/>
            <person name="Bera J."/>
            <person name="Fadrosh D."/>
            <person name="Jin S."/>
            <person name="Johri S."/>
            <person name="Kim M."/>
            <person name="Overton L."/>
            <person name="Reardon M."/>
            <person name="Tsitrin T."/>
            <person name="Vuong H."/>
            <person name="Weaver B."/>
            <person name="Ciecko A."/>
            <person name="Tallon L."/>
            <person name="Jackson J."/>
            <person name="Pai G."/>
            <person name="Aken S.V."/>
            <person name="Utterback T."/>
            <person name="Reidmuller S."/>
            <person name="Feldblyum T."/>
            <person name="Hsiao J."/>
            <person name="Zismann V."/>
            <person name="Iobst S."/>
            <person name="de Vazeille A.R."/>
            <person name="Buell C.R."/>
            <person name="Ying K."/>
            <person name="Li Y."/>
            <person name="Lu T."/>
            <person name="Huang Y."/>
            <person name="Zhao Q."/>
            <person name="Feng Q."/>
            <person name="Zhang L."/>
            <person name="Zhu J."/>
            <person name="Weng Q."/>
            <person name="Mu J."/>
            <person name="Lu Y."/>
            <person name="Fan D."/>
            <person name="Liu Y."/>
            <person name="Guan J."/>
            <person name="Zhang Y."/>
            <person name="Yu S."/>
            <person name="Liu X."/>
            <person name="Zhang Y."/>
            <person name="Hong G."/>
            <person name="Han B."/>
            <person name="Choisne N."/>
            <person name="Demange N."/>
            <person name="Orjeda G."/>
            <person name="Samain S."/>
            <person name="Cattolico L."/>
            <person name="Pelletier E."/>
            <person name="Couloux A."/>
            <person name="Segurens B."/>
            <person name="Wincker P."/>
            <person name="D'Hont A."/>
            <person name="Scarpelli C."/>
            <person name="Weissenbach J."/>
            <person name="Salanoubat M."/>
            <person name="Quetier F."/>
            <person name="Yu Y."/>
            <person name="Kim H.R."/>
            <person name="Rambo T."/>
            <person name="Currie J."/>
            <person name="Collura K."/>
            <person name="Luo M."/>
            <person name="Yang T."/>
            <person name="Ammiraju J.S.S."/>
            <person name="Engler F."/>
            <person name="Soderlund C."/>
            <person name="Wing R.A."/>
            <person name="Palmer L.E."/>
            <person name="de la Bastide M."/>
            <person name="Spiegel L."/>
            <person name="Nascimento L."/>
            <person name="Zutavern T."/>
            <person name="O'Shaughnessy A."/>
            <person name="Dike S."/>
            <person name="Dedhia N."/>
            <person name="Preston R."/>
            <person name="Balija V."/>
            <person name="McCombie W.R."/>
            <person name="Chow T."/>
            <person name="Chen H."/>
            <person name="Chung M."/>
            <person name="Chen C."/>
            <person name="Shaw J."/>
            <person name="Wu H."/>
            <person name="Hsiao K."/>
            <person name="Chao Y."/>
            <person name="Chu M."/>
            <person name="Cheng C."/>
            <person name="Hour A."/>
            <person name="Lee P."/>
            <person name="Lin S."/>
            <person name="Lin Y."/>
            <person name="Liou J."/>
            <person name="Liu S."/>
            <person name="Hsing Y."/>
            <person name="Raghuvanshi S."/>
            <person name="Mohanty A."/>
            <person name="Bharti A.K."/>
            <person name="Gaur A."/>
            <person name="Gupta V."/>
            <person name="Kumar D."/>
            <person name="Ravi V."/>
            <person name="Vij S."/>
            <person name="Kapur A."/>
            <person name="Khurana P."/>
            <person name="Khurana P."/>
            <person name="Khurana J.P."/>
            <person name="Tyagi A.K."/>
            <person name="Gaikwad K."/>
            <person name="Singh A."/>
            <person name="Dalal V."/>
            <person name="Srivastava S."/>
            <person name="Dixit A."/>
            <person name="Pal A.K."/>
            <person name="Ghazi I.A."/>
            <person name="Yadav M."/>
            <person name="Pandit A."/>
            <person name="Bhargava A."/>
            <person name="Sureshbabu K."/>
            <person name="Batra K."/>
            <person name="Sharma T.R."/>
            <person name="Mohapatra T."/>
            <person name="Singh N.K."/>
            <person name="Messing J."/>
            <person name="Nelson A.B."/>
            <person name="Fuks G."/>
            <person name="Kavchok S."/>
            <person name="Keizer G."/>
            <person name="Linton E."/>
            <person name="Llaca V."/>
            <person name="Song R."/>
            <person name="Tanyolac B."/>
            <person name="Young S."/>
            <person name="Ho-Il K."/>
            <person name="Hahn J.H."/>
            <person name="Sangsakoo G."/>
            <person name="Vanavichit A."/>
            <person name="de Mattos Luiz.A.T."/>
            <person name="Zimmer P.D."/>
            <person name="Malone G."/>
            <person name="Dellagostin O."/>
            <person name="de Oliveira A.C."/>
            <person name="Bevan M."/>
            <person name="Bancroft I."/>
            <person name="Minx P."/>
            <person name="Cordum H."/>
            <person name="Wilson R."/>
            <person name="Cheng Z."/>
            <person name="Jin W."/>
            <person name="Jiang J."/>
            <person name="Leong S.A."/>
            <person name="Iwama H."/>
            <person name="Gojobori T."/>
            <person name="Itoh T."/>
            <person name="Niimura Y."/>
            <person name="Fujii Y."/>
            <person name="Habara T."/>
            <person name="Sakai H."/>
            <person name="Sato Y."/>
            <person name="Wilson G."/>
            <person name="Kumar K."/>
            <person name="McCouch S."/>
            <person name="Juretic N."/>
            <person name="Hoen D."/>
            <person name="Wright S."/>
            <person name="Bruskiewich R."/>
            <person name="Bureau T."/>
            <person name="Miyao A."/>
            <person name="Hirochika H."/>
            <person name="Nishikawa T."/>
            <person name="Kadowaki K."/>
            <person name="Sugiura M."/>
            <person name="Burr B."/>
            <person name="Sasaki T."/>
        </authorList>
    </citation>
    <scope>NUCLEOTIDE SEQUENCE [LARGE SCALE GENOMIC DNA]</scope>
    <source>
        <strain evidence="4">cv. Nipponbare</strain>
    </source>
</reference>
<evidence type="ECO:0000313" key="3">
    <source>
        <dbReference type="EMBL" id="BAF27894.1"/>
    </source>
</evidence>
<proteinExistence type="predicted"/>
<keyword evidence="1" id="KW-0472">Membrane</keyword>
<dbReference type="SUPFAM" id="SSF53098">
    <property type="entry name" value="Ribonuclease H-like"/>
    <property type="match status" value="1"/>
</dbReference>
<evidence type="ECO:0000313" key="4">
    <source>
        <dbReference type="Proteomes" id="UP000000763"/>
    </source>
</evidence>
<feature type="transmembrane region" description="Helical" evidence="1">
    <location>
        <begin position="12"/>
        <end position="31"/>
    </location>
</feature>
<dbReference type="AlphaFoldDB" id="Q0ITS1"/>
<dbReference type="Pfam" id="PF24626">
    <property type="entry name" value="SH3_Tf2-1"/>
    <property type="match status" value="1"/>
</dbReference>
<sequence length="383" mass="43659">GLSASSVSILRFIYVWNCILLVVLCTLAGPGQGFNTQNSLEIWVKFLGVTSMDFIEGLPKSEGYDTILVVVDKFSKFAKFIPLSHPFTALQVATAFIKNVYDIFGMPQVIISDRDKIFTSALWQELFKLADVKLNMSSSYHPQTDGQTERLNQCLEAYLRCAVHSCPKHWSKWLSQVQHWYNTAYHSALDKSPYEVLFARKPTPFGLIDVGDSMVPDVHVWLQERAHMNEVLHQQLTRAQQRMKYQADKHRSKRVFNVGDMVYLKLQPYVQMSVAKRSCQKLCFRYFGPYKILERIGEVAYKLDLPPQSQVHPVVHVSLLKKAIRPDVQVQADLPASCMAEDAAIFPEEILHRQLIKRGNAAVPYGLVRWTGLPAALATWENL</sequence>
<dbReference type="EMBL" id="AP008217">
    <property type="protein sequence ID" value="BAF27894.1"/>
    <property type="molecule type" value="Genomic_DNA"/>
</dbReference>
<dbReference type="PANTHER" id="PTHR37984:SF5">
    <property type="entry name" value="PROTEIN NYNRIN-LIKE"/>
    <property type="match status" value="1"/>
</dbReference>
<dbReference type="KEGG" id="dosa:Os11g0224300"/>
<evidence type="ECO:0000259" key="2">
    <source>
        <dbReference type="PROSITE" id="PS50994"/>
    </source>
</evidence>
<keyword evidence="1" id="KW-1133">Transmembrane helix</keyword>
<dbReference type="InterPro" id="IPR036397">
    <property type="entry name" value="RNaseH_sf"/>
</dbReference>
<keyword evidence="1" id="KW-0812">Transmembrane</keyword>